<dbReference type="GO" id="GO:0016788">
    <property type="term" value="F:hydrolase activity, acting on ester bonds"/>
    <property type="evidence" value="ECO:0007669"/>
    <property type="project" value="InterPro"/>
</dbReference>
<accession>A0A291HSF6</accession>
<evidence type="ECO:0000256" key="3">
    <source>
        <dbReference type="ARBA" id="ARBA00022801"/>
    </source>
</evidence>
<dbReference type="GO" id="GO:0046872">
    <property type="term" value="F:metal ion binding"/>
    <property type="evidence" value="ECO:0007669"/>
    <property type="project" value="UniProtKB-KW"/>
</dbReference>
<keyword evidence="2" id="KW-0479">Metal-binding</keyword>
<proteinExistence type="predicted"/>
<keyword evidence="4" id="KW-0862">Zinc</keyword>
<dbReference type="EMBL" id="CP012621">
    <property type="protein sequence ID" value="ATG75049.1"/>
    <property type="molecule type" value="Genomic_DNA"/>
</dbReference>
<gene>
    <name evidence="6" type="ORF">AN401_15255</name>
</gene>
<dbReference type="InterPro" id="IPR053138">
    <property type="entry name" value="N-alpha-Ac-DABA_deacetylase"/>
</dbReference>
<evidence type="ECO:0000259" key="5">
    <source>
        <dbReference type="Pfam" id="PF24827"/>
    </source>
</evidence>
<dbReference type="SUPFAM" id="SSF53187">
    <property type="entry name" value="Zn-dependent exopeptidases"/>
    <property type="match status" value="1"/>
</dbReference>
<feature type="domain" description="Succinylglutamate desuccinylase/Aspartoacylase catalytic" evidence="5">
    <location>
        <begin position="80"/>
        <end position="265"/>
    </location>
</feature>
<dbReference type="InterPro" id="IPR043795">
    <property type="entry name" value="N-alpha-Ac-DABA-like"/>
</dbReference>
<keyword evidence="3" id="KW-0378">Hydrolase</keyword>
<dbReference type="KEGG" id="zdf:AN401_15255"/>
<dbReference type="Gene3D" id="3.40.630.10">
    <property type="entry name" value="Zn peptidases"/>
    <property type="match status" value="1"/>
</dbReference>
<dbReference type="Proteomes" id="UP000217763">
    <property type="component" value="Chromosome"/>
</dbReference>
<comment type="cofactor">
    <cofactor evidence="1">
        <name>Zn(2+)</name>
        <dbReference type="ChEBI" id="CHEBI:29105"/>
    </cofactor>
</comment>
<evidence type="ECO:0000256" key="4">
    <source>
        <dbReference type="ARBA" id="ARBA00022833"/>
    </source>
</evidence>
<evidence type="ECO:0000256" key="1">
    <source>
        <dbReference type="ARBA" id="ARBA00001947"/>
    </source>
</evidence>
<dbReference type="PANTHER" id="PTHR37326:SF1">
    <property type="entry name" value="BLL3975 PROTEIN"/>
    <property type="match status" value="1"/>
</dbReference>
<keyword evidence="7" id="KW-1185">Reference proteome</keyword>
<evidence type="ECO:0000256" key="2">
    <source>
        <dbReference type="ARBA" id="ARBA00022723"/>
    </source>
</evidence>
<dbReference type="GO" id="GO:0016811">
    <property type="term" value="F:hydrolase activity, acting on carbon-nitrogen (but not peptide) bonds, in linear amides"/>
    <property type="evidence" value="ECO:0007669"/>
    <property type="project" value="InterPro"/>
</dbReference>
<name>A0A291HSF6_9GAMM</name>
<dbReference type="RefSeq" id="WP_096779851.1">
    <property type="nucleotide sequence ID" value="NZ_CP012621.1"/>
</dbReference>
<dbReference type="AlphaFoldDB" id="A0A291HSF6"/>
<dbReference type="InterPro" id="IPR055438">
    <property type="entry name" value="AstE_AspA_cat"/>
</dbReference>
<dbReference type="PANTHER" id="PTHR37326">
    <property type="entry name" value="BLL3975 PROTEIN"/>
    <property type="match status" value="1"/>
</dbReference>
<evidence type="ECO:0000313" key="7">
    <source>
        <dbReference type="Proteomes" id="UP000217763"/>
    </source>
</evidence>
<sequence length="353" mass="39089">MTIKPLIWGGALGVLTSTLPVLAETRFNGDMIQGKPVITRLDVESLEPGKQHEFYFRVAGQNNAGQHYYLPVSVLKGEAPGKKVMLVAGVHANEMNPYLTVHKVKERLAVEALKGTVTIVHQFNIPGLIANVREFVPSGPVKVNENLNRQANTEDTRTSGQRYSHSIWNDLLKHNADYAIDMHTANPTTFPLFAYTDYSIPAVKEMTRLFGVDVAFSSQSQTTVDGAYNGIGVPAFTLEIGARDVYEPELVERAVDGTLNFLRHIQLIEGEVMQPELPVETEHWEDVRAEFGGFVVPKVQLLDKVKKGDLMFVQYDAFGHEVKQYHSPADGVVVQIIQNPMAESGSQLGSVVY</sequence>
<dbReference type="Pfam" id="PF24827">
    <property type="entry name" value="AstE_AspA_cat"/>
    <property type="match status" value="1"/>
</dbReference>
<evidence type="ECO:0000313" key="6">
    <source>
        <dbReference type="EMBL" id="ATG75049.1"/>
    </source>
</evidence>
<reference evidence="7" key="1">
    <citation type="submission" date="2015-09" db="EMBL/GenBank/DDBJ databases">
        <authorList>
            <person name="Shao Z."/>
            <person name="Wang L."/>
        </authorList>
    </citation>
    <scope>NUCLEOTIDE SEQUENCE [LARGE SCALE GENOMIC DNA]</scope>
    <source>
        <strain evidence="7">F13-1</strain>
    </source>
</reference>
<dbReference type="PIRSF" id="PIRSF039012">
    <property type="entry name" value="ASP"/>
    <property type="match status" value="1"/>
</dbReference>
<organism evidence="6 7">
    <name type="scientific">Zobellella denitrificans</name>
    <dbReference type="NCBI Taxonomy" id="347534"/>
    <lineage>
        <taxon>Bacteria</taxon>
        <taxon>Pseudomonadati</taxon>
        <taxon>Pseudomonadota</taxon>
        <taxon>Gammaproteobacteria</taxon>
        <taxon>Aeromonadales</taxon>
        <taxon>Aeromonadaceae</taxon>
        <taxon>Zobellella</taxon>
    </lineage>
</organism>
<protein>
    <recommendedName>
        <fullName evidence="5">Succinylglutamate desuccinylase/Aspartoacylase catalytic domain-containing protein</fullName>
    </recommendedName>
</protein>